<organism evidence="9 12">
    <name type="scientific">Galendromus occidentalis</name>
    <name type="common">western predatory mite</name>
    <dbReference type="NCBI Taxonomy" id="34638"/>
    <lineage>
        <taxon>Eukaryota</taxon>
        <taxon>Metazoa</taxon>
        <taxon>Ecdysozoa</taxon>
        <taxon>Arthropoda</taxon>
        <taxon>Chelicerata</taxon>
        <taxon>Arachnida</taxon>
        <taxon>Acari</taxon>
        <taxon>Parasitiformes</taxon>
        <taxon>Mesostigmata</taxon>
        <taxon>Gamasina</taxon>
        <taxon>Phytoseioidea</taxon>
        <taxon>Phytoseiidae</taxon>
        <taxon>Typhlodrominae</taxon>
        <taxon>Galendromus</taxon>
    </lineage>
</organism>
<evidence type="ECO:0000313" key="10">
    <source>
        <dbReference type="RefSeq" id="XP_003746141.1"/>
    </source>
</evidence>
<dbReference type="AlphaFoldDB" id="A0AAJ6QWD2"/>
<evidence type="ECO:0000313" key="11">
    <source>
        <dbReference type="RefSeq" id="XP_003746142.1"/>
    </source>
</evidence>
<dbReference type="Gene3D" id="1.20.5.170">
    <property type="match status" value="1"/>
</dbReference>
<dbReference type="Pfam" id="PF00170">
    <property type="entry name" value="bZIP_1"/>
    <property type="match status" value="1"/>
</dbReference>
<evidence type="ECO:0000256" key="2">
    <source>
        <dbReference type="ARBA" id="ARBA00007163"/>
    </source>
</evidence>
<sequence>MITVAVPPFWSSPLEDPARSSSFVATEVPALGLNESTGFQLAAFSLHGSQDIFGTEELPSIDESLFDLVEVPELEEIEVNERSSPAAIAPLDDLMLEEIPALEDPIPTEPVLVNDQQWFDWTKQTGASSPVQAWDTERKNPPPPEVSTPIFVVSDDTLFEKEEIVSSSPVATYVDSCGSESPMSCYSAVSDELGAPSEKRRRVSQISMSSYCSSNGDSTWSPTSASDSDVDSRRGGRKSRFSPEDRKERKKAQNRTAAERYRQKRKVQEETIDEEEQQLIDGNNELKTEVTKLQAEVSCLKRLMREVLQAKGVIIPPRKETKAQLAN</sequence>
<evidence type="ECO:0000256" key="6">
    <source>
        <dbReference type="ARBA" id="ARBA00023242"/>
    </source>
</evidence>
<dbReference type="CDD" id="cd14692">
    <property type="entry name" value="bZIP_ATF4"/>
    <property type="match status" value="1"/>
</dbReference>
<evidence type="ECO:0000256" key="1">
    <source>
        <dbReference type="ARBA" id="ARBA00004123"/>
    </source>
</evidence>
<reference evidence="10 11" key="1">
    <citation type="submission" date="2025-04" db="UniProtKB">
        <authorList>
            <consortium name="RefSeq"/>
        </authorList>
    </citation>
    <scope>IDENTIFICATION</scope>
</reference>
<comment type="subcellular location">
    <subcellularLocation>
        <location evidence="1">Nucleus</location>
    </subcellularLocation>
</comment>
<dbReference type="InterPro" id="IPR046347">
    <property type="entry name" value="bZIP_sf"/>
</dbReference>
<dbReference type="RefSeq" id="XP_003746142.1">
    <property type="nucleotide sequence ID" value="XM_003746094.2"/>
</dbReference>
<feature type="compositionally biased region" description="Polar residues" evidence="7">
    <location>
        <begin position="204"/>
        <end position="227"/>
    </location>
</feature>
<proteinExistence type="inferred from homology"/>
<evidence type="ECO:0000256" key="7">
    <source>
        <dbReference type="SAM" id="MobiDB-lite"/>
    </source>
</evidence>
<keyword evidence="4" id="KW-0238">DNA-binding</keyword>
<keyword evidence="5" id="KW-0804">Transcription</keyword>
<dbReference type="GO" id="GO:0001228">
    <property type="term" value="F:DNA-binding transcription activator activity, RNA polymerase II-specific"/>
    <property type="evidence" value="ECO:0007669"/>
    <property type="project" value="TreeGrafter"/>
</dbReference>
<accession>A0AAJ6QWD2</accession>
<evidence type="ECO:0000256" key="5">
    <source>
        <dbReference type="ARBA" id="ARBA00023163"/>
    </source>
</evidence>
<dbReference type="InterPro" id="IPR004827">
    <property type="entry name" value="bZIP"/>
</dbReference>
<dbReference type="GeneID" id="100905060"/>
<feature type="compositionally biased region" description="Basic and acidic residues" evidence="7">
    <location>
        <begin position="257"/>
        <end position="269"/>
    </location>
</feature>
<feature type="region of interest" description="Disordered" evidence="7">
    <location>
        <begin position="192"/>
        <end position="274"/>
    </location>
</feature>
<keyword evidence="6" id="KW-0539">Nucleus</keyword>
<evidence type="ECO:0000256" key="4">
    <source>
        <dbReference type="ARBA" id="ARBA00023125"/>
    </source>
</evidence>
<dbReference type="SMART" id="SM00338">
    <property type="entry name" value="BRLZ"/>
    <property type="match status" value="1"/>
</dbReference>
<dbReference type="CTD" id="47767"/>
<dbReference type="PROSITE" id="PS00036">
    <property type="entry name" value="BZIP_BASIC"/>
    <property type="match status" value="1"/>
</dbReference>
<name>A0AAJ6QWD2_9ACAR</name>
<feature type="domain" description="BZIP" evidence="8">
    <location>
        <begin position="244"/>
        <end position="307"/>
    </location>
</feature>
<keyword evidence="9" id="KW-1185">Reference proteome</keyword>
<dbReference type="PANTHER" id="PTHR13044:SF14">
    <property type="entry name" value="CRYPTOCEPHAL, ISOFORM A"/>
    <property type="match status" value="1"/>
</dbReference>
<dbReference type="PANTHER" id="PTHR13044">
    <property type="entry name" value="ACTIVATING TRANSCRIPTION FACTOR ATF 4/5"/>
    <property type="match status" value="1"/>
</dbReference>
<dbReference type="Proteomes" id="UP000694867">
    <property type="component" value="Unplaced"/>
</dbReference>
<dbReference type="GO" id="GO:0005634">
    <property type="term" value="C:nucleus"/>
    <property type="evidence" value="ECO:0007669"/>
    <property type="project" value="UniProtKB-SubCell"/>
</dbReference>
<dbReference type="RefSeq" id="XP_003746141.1">
    <property type="nucleotide sequence ID" value="XM_003746093.2"/>
</dbReference>
<evidence type="ECO:0000313" key="9">
    <source>
        <dbReference type="Proteomes" id="UP000694867"/>
    </source>
</evidence>
<evidence type="ECO:0000313" key="12">
    <source>
        <dbReference type="RefSeq" id="XP_003746143.1"/>
    </source>
</evidence>
<dbReference type="PROSITE" id="PS50217">
    <property type="entry name" value="BZIP"/>
    <property type="match status" value="1"/>
</dbReference>
<dbReference type="SUPFAM" id="SSF57959">
    <property type="entry name" value="Leucine zipper domain"/>
    <property type="match status" value="1"/>
</dbReference>
<gene>
    <name evidence="10 11 12" type="primary">LOC100905060</name>
</gene>
<dbReference type="GO" id="GO:0000977">
    <property type="term" value="F:RNA polymerase II transcription regulatory region sequence-specific DNA binding"/>
    <property type="evidence" value="ECO:0007669"/>
    <property type="project" value="TreeGrafter"/>
</dbReference>
<dbReference type="RefSeq" id="XP_003746143.1">
    <property type="nucleotide sequence ID" value="XM_003746095.2"/>
</dbReference>
<evidence type="ECO:0000256" key="3">
    <source>
        <dbReference type="ARBA" id="ARBA00023015"/>
    </source>
</evidence>
<dbReference type="KEGG" id="goe:100905060"/>
<comment type="similarity">
    <text evidence="2">Belongs to the bZIP family.</text>
</comment>
<keyword evidence="3" id="KW-0805">Transcription regulation</keyword>
<protein>
    <submittedName>
        <fullName evidence="10 11">Cyclic AMP-dependent transcription factor ATF-4</fullName>
    </submittedName>
</protein>
<evidence type="ECO:0000259" key="8">
    <source>
        <dbReference type="PROSITE" id="PS50217"/>
    </source>
</evidence>